<name>E0SGV8_DICD3</name>
<reference evidence="1 2" key="1">
    <citation type="journal article" date="2011" name="J. Bacteriol.">
        <title>Genome sequence of the plant-pathogenic bacterium Dickeya dadantii 3937.</title>
        <authorList>
            <person name="Glasner J.D."/>
            <person name="Yang C.H."/>
            <person name="Reverchon S."/>
            <person name="Hugouvieux-Cotte-Pattat N."/>
            <person name="Condemine G."/>
            <person name="Bohin J.P."/>
            <person name="Van Gijsegem F."/>
            <person name="Yang S."/>
            <person name="Franza T."/>
            <person name="Expert D."/>
            <person name="Plunkett G. III"/>
            <person name="San Francisco M.J."/>
            <person name="Charkowski A.O."/>
            <person name="Py B."/>
            <person name="Bell K."/>
            <person name="Rauscher L."/>
            <person name="Rodriguez-Palenzuela P."/>
            <person name="Toussaint A."/>
            <person name="Holeva M.C."/>
            <person name="He S.Y."/>
            <person name="Douet V."/>
            <person name="Boccara M."/>
            <person name="Blanco C."/>
            <person name="Toth I."/>
            <person name="Anderson B.D."/>
            <person name="Biehl B.S."/>
            <person name="Mau B."/>
            <person name="Flynn S.M."/>
            <person name="Barras F."/>
            <person name="Lindeberg M."/>
            <person name="Birch P.R."/>
            <person name="Tsuyumu S."/>
            <person name="Shi X."/>
            <person name="Hibbing M."/>
            <person name="Yap M.N."/>
            <person name="Carpentier M."/>
            <person name="Dassa E."/>
            <person name="Umehara M."/>
            <person name="Kim J.F."/>
            <person name="Rusch M."/>
            <person name="Soni P."/>
            <person name="Mayhew G.F."/>
            <person name="Fouts D.E."/>
            <person name="Gill S.R."/>
            <person name="Blattner F.R."/>
            <person name="Keen N.T."/>
            <person name="Perna N.T."/>
        </authorList>
    </citation>
    <scope>NUCLEOTIDE SEQUENCE [LARGE SCALE GENOMIC DNA]</scope>
    <source>
        <strain evidence="1 2">3937</strain>
    </source>
</reference>
<dbReference type="Proteomes" id="UP000006859">
    <property type="component" value="Chromosome"/>
</dbReference>
<dbReference type="AlphaFoldDB" id="E0SGV8"/>
<organism evidence="1 2">
    <name type="scientific">Dickeya dadantii (strain 3937)</name>
    <name type="common">Erwinia chrysanthemi (strain 3937)</name>
    <dbReference type="NCBI Taxonomy" id="198628"/>
    <lineage>
        <taxon>Bacteria</taxon>
        <taxon>Pseudomonadati</taxon>
        <taxon>Pseudomonadota</taxon>
        <taxon>Gammaproteobacteria</taxon>
        <taxon>Enterobacterales</taxon>
        <taxon>Pectobacteriaceae</taxon>
        <taxon>Dickeya</taxon>
    </lineage>
</organism>
<protein>
    <submittedName>
        <fullName evidence="1">Uncharacterized protein</fullName>
    </submittedName>
</protein>
<evidence type="ECO:0000313" key="1">
    <source>
        <dbReference type="EMBL" id="ADM98936.1"/>
    </source>
</evidence>
<dbReference type="EMBL" id="CP002038">
    <property type="protein sequence ID" value="ADM98936.1"/>
    <property type="molecule type" value="Genomic_DNA"/>
</dbReference>
<accession>E0SGV8</accession>
<dbReference type="HOGENOM" id="CLU_2751301_0_0_6"/>
<gene>
    <name evidence="1" type="ordered locus">Dda3937_03513</name>
</gene>
<keyword evidence="2" id="KW-1185">Reference proteome</keyword>
<evidence type="ECO:0000313" key="2">
    <source>
        <dbReference type="Proteomes" id="UP000006859"/>
    </source>
</evidence>
<proteinExistence type="predicted"/>
<dbReference type="STRING" id="198628.Dda3937_03513"/>
<sequence length="70" mass="7978">MPLRANALRCSKRHAFCPATRIILGITKWYRFSQFNNRLVSLAEPAEVRKMIYCGMESEKTNKKSAMGGV</sequence>
<dbReference type="KEGG" id="ddd:Dda3937_03513"/>